<dbReference type="AlphaFoldDB" id="A0AAU7UAK8"/>
<feature type="transmembrane region" description="Helical" evidence="1">
    <location>
        <begin position="273"/>
        <end position="292"/>
    </location>
</feature>
<feature type="transmembrane region" description="Helical" evidence="1">
    <location>
        <begin position="12"/>
        <end position="32"/>
    </location>
</feature>
<dbReference type="KEGG" id="dsc:ABOD76_19170"/>
<feature type="domain" description="EamA" evidence="2">
    <location>
        <begin position="156"/>
        <end position="290"/>
    </location>
</feature>
<feature type="domain" description="EamA" evidence="2">
    <location>
        <begin position="16"/>
        <end position="145"/>
    </location>
</feature>
<evidence type="ECO:0000259" key="2">
    <source>
        <dbReference type="Pfam" id="PF00892"/>
    </source>
</evidence>
<keyword evidence="1" id="KW-1133">Transmembrane helix</keyword>
<dbReference type="Pfam" id="PF00892">
    <property type="entry name" value="EamA"/>
    <property type="match status" value="2"/>
</dbReference>
<dbReference type="InterPro" id="IPR037185">
    <property type="entry name" value="EmrE-like"/>
</dbReference>
<proteinExistence type="predicted"/>
<evidence type="ECO:0000256" key="1">
    <source>
        <dbReference type="SAM" id="Phobius"/>
    </source>
</evidence>
<feature type="transmembrane region" description="Helical" evidence="1">
    <location>
        <begin position="100"/>
        <end position="119"/>
    </location>
</feature>
<dbReference type="Gene3D" id="1.10.3730.20">
    <property type="match status" value="1"/>
</dbReference>
<feature type="transmembrane region" description="Helical" evidence="1">
    <location>
        <begin position="44"/>
        <end position="62"/>
    </location>
</feature>
<feature type="transmembrane region" description="Helical" evidence="1">
    <location>
        <begin position="185"/>
        <end position="203"/>
    </location>
</feature>
<dbReference type="InterPro" id="IPR000620">
    <property type="entry name" value="EamA_dom"/>
</dbReference>
<name>A0AAU7UAK8_9DEIO</name>
<dbReference type="SUPFAM" id="SSF103481">
    <property type="entry name" value="Multidrug resistance efflux transporter EmrE"/>
    <property type="match status" value="2"/>
</dbReference>
<feature type="transmembrane region" description="Helical" evidence="1">
    <location>
        <begin position="251"/>
        <end position="267"/>
    </location>
</feature>
<feature type="transmembrane region" description="Helical" evidence="1">
    <location>
        <begin position="126"/>
        <end position="147"/>
    </location>
</feature>
<keyword evidence="1" id="KW-0472">Membrane</keyword>
<organism evidence="3">
    <name type="scientific">Deinococcus sonorensis KR-87</name>
    <dbReference type="NCBI Taxonomy" id="694439"/>
    <lineage>
        <taxon>Bacteria</taxon>
        <taxon>Thermotogati</taxon>
        <taxon>Deinococcota</taxon>
        <taxon>Deinococci</taxon>
        <taxon>Deinococcales</taxon>
        <taxon>Deinococcaceae</taxon>
        <taxon>Deinococcus</taxon>
    </lineage>
</organism>
<sequence length="305" mass="32232">MHAPASRSALDSLSLAAILVTIVFWASAFAGIRAGLSAFTPGHLALYRFLVASVALGLYALIRRFPLPSWPDLGRIFVLSLSGISLYHLCLNYGERSVPAGTASLIIAVGPVITALLATRFGGERLNVLGWLGTAISLGGVALIVLGRGESLGYTRGALLILAAALFTSLYFVFQKPLLRRINPLHFTVWSLILGTLPMLIFLPGFGGELSRAPLSAHLAVIYIGLFPAALAYLTWTFALSRVPASTTTSFLYISPVFAILIAWVWLGEAPTLISLVGGVVAIVGVVLVNTLGKPRLAAGPAERA</sequence>
<dbReference type="RefSeq" id="WP_350243563.1">
    <property type="nucleotide sequence ID" value="NZ_CP158299.1"/>
</dbReference>
<feature type="transmembrane region" description="Helical" evidence="1">
    <location>
        <begin position="215"/>
        <end position="239"/>
    </location>
</feature>
<keyword evidence="1" id="KW-0812">Transmembrane</keyword>
<dbReference type="PANTHER" id="PTHR12715:SF4">
    <property type="entry name" value="EAMA DOMAIN-CONTAINING PROTEIN"/>
    <property type="match status" value="1"/>
</dbReference>
<protein>
    <submittedName>
        <fullName evidence="3">DMT family transporter</fullName>
    </submittedName>
</protein>
<gene>
    <name evidence="3" type="ORF">ABOD76_19170</name>
</gene>
<dbReference type="PANTHER" id="PTHR12715">
    <property type="entry name" value="TRANSPORTER, DRUG/METABOLITE EXPORTER FAMILY"/>
    <property type="match status" value="1"/>
</dbReference>
<dbReference type="EMBL" id="CP158299">
    <property type="protein sequence ID" value="XBV85526.1"/>
    <property type="molecule type" value="Genomic_DNA"/>
</dbReference>
<feature type="transmembrane region" description="Helical" evidence="1">
    <location>
        <begin position="153"/>
        <end position="173"/>
    </location>
</feature>
<accession>A0AAU7UAK8</accession>
<dbReference type="GO" id="GO:0016020">
    <property type="term" value="C:membrane"/>
    <property type="evidence" value="ECO:0007669"/>
    <property type="project" value="InterPro"/>
</dbReference>
<dbReference type="InterPro" id="IPR052756">
    <property type="entry name" value="Alkyne_AA_exporter"/>
</dbReference>
<reference evidence="3" key="1">
    <citation type="submission" date="2024-06" db="EMBL/GenBank/DDBJ databases">
        <title>Draft Genome Sequence of Deinococcus sonorensis Type Strain KR-87, a Biofilm Producing Representative of the Genus Deinococcus.</title>
        <authorList>
            <person name="Boren L.S."/>
            <person name="Grosso R.A."/>
            <person name="Hugenberg-Cox A.N."/>
            <person name="Hill J.T.E."/>
            <person name="Albert C.M."/>
            <person name="Tuohy J.M."/>
        </authorList>
    </citation>
    <scope>NUCLEOTIDE SEQUENCE</scope>
    <source>
        <strain evidence="3">KR-87</strain>
    </source>
</reference>
<evidence type="ECO:0000313" key="3">
    <source>
        <dbReference type="EMBL" id="XBV85526.1"/>
    </source>
</evidence>